<dbReference type="PANTHER" id="PTHR43775">
    <property type="entry name" value="FATTY ACID SYNTHASE"/>
    <property type="match status" value="1"/>
</dbReference>
<dbReference type="InterPro" id="IPR016039">
    <property type="entry name" value="Thiolase-like"/>
</dbReference>
<dbReference type="PANTHER" id="PTHR43775:SF37">
    <property type="entry name" value="SI:DKEY-61P9.11"/>
    <property type="match status" value="1"/>
</dbReference>
<proteinExistence type="inferred from homology"/>
<reference evidence="5" key="1">
    <citation type="submission" date="2021-02" db="EMBL/GenBank/DDBJ databases">
        <authorList>
            <person name="Dougan E. K."/>
            <person name="Rhodes N."/>
            <person name="Thang M."/>
            <person name="Chan C."/>
        </authorList>
    </citation>
    <scope>NUCLEOTIDE SEQUENCE</scope>
</reference>
<gene>
    <name evidence="5" type="primary">ppsD</name>
    <name evidence="5" type="ORF">SNAT2548_LOCUS32002</name>
</gene>
<comment type="caution">
    <text evidence="5">The sequence shown here is derived from an EMBL/GenBank/DDBJ whole genome shotgun (WGS) entry which is preliminary data.</text>
</comment>
<keyword evidence="1" id="KW-0596">Phosphopantetheine</keyword>
<dbReference type="PROSITE" id="PS52004">
    <property type="entry name" value="KS3_2"/>
    <property type="match status" value="1"/>
</dbReference>
<keyword evidence="2" id="KW-0597">Phosphoprotein</keyword>
<accession>A0A812UG60</accession>
<feature type="domain" description="Ketosynthase family 3 (KS3)" evidence="4">
    <location>
        <begin position="269"/>
        <end position="699"/>
    </location>
</feature>
<dbReference type="Pfam" id="PF00109">
    <property type="entry name" value="ketoacyl-synt"/>
    <property type="match status" value="1"/>
</dbReference>
<name>A0A812UG60_9DINO</name>
<dbReference type="InterPro" id="IPR014031">
    <property type="entry name" value="Ketoacyl_synth_C"/>
</dbReference>
<dbReference type="GO" id="GO:0006633">
    <property type="term" value="P:fatty acid biosynthetic process"/>
    <property type="evidence" value="ECO:0007669"/>
    <property type="project" value="TreeGrafter"/>
</dbReference>
<dbReference type="GO" id="GO:0004312">
    <property type="term" value="F:fatty acid synthase activity"/>
    <property type="evidence" value="ECO:0007669"/>
    <property type="project" value="TreeGrafter"/>
</dbReference>
<sequence>MDTEWTEGSRSRLHSNRFKLFPQVEEEYLDSVLDISAVDEQGRFVSIPAAIVEGLLGKEGSCRVADVGVTTENALVSVFTESFVRDGAALRYFDAEFSRYANLLSAHLAVAKMPVTSRSSSLLHEAAKPKSEGPTLTEEVCSKWLKVISSHRLICIWCLGPESGTLELKPWDADAESMQVTLRPGRLVIARADALHHRFSSVGCAYCLTCFLNNIVAAEQEPVSPCGLALQEWAKERMSRYKQSTVQEQRYMEMPREWEEKANRNLVNTQRIALRTACVKQPGTEDALGFALAMNAGPDFALSVPMMRWEHETVYEDDVQAWQNGKTCCMHGTFIDGVELFDCTAFRISRAEASGMDPGHRLTLETGYEALVKDGYRANTLMNSRGGVYVANPPPMEWNMTPKDIAAGGVCGGGGSIACGRFSFVHGLKGPCISVDVEGASSLVTVNYACANLSNTGGWEPIPFALCNSWNLQLNPAPYIHLSSCGLLSPKGRTFTFDASASGYIRGDCVTSLVLKAGNVEGEEVNELGYLAGSATNQSGRRSHLAAPDCLALQEVVHEALRQTQITPLDVDAVESCADGKILDDSLEATAFARAFRPQGTLNVDDAAPLDIISAKSSAGNQLEAMGMSQIIKVILGSRAAALHPTPHLRIMNPHIDLEMCERNAIISSESLDFRLPSTFTGILNRSMAGTNCHAIVFAKVPSEVYRPRKAILAPYKEAVQPILFWPKGGGGLPDEMQPRMGYNIMGTFNRWRPQPMEVEAPGVYGATIILSENRWERFQIALDGDSTRVLHPMLPEGDKCCPVAGPEAALQILSWHIDGRPKDAVQAEDMPDTSQQKQLTSGAWTVIVPDEMPTFEDTVAMAGDRFRVRLHVQGRWRMVDWEKLPKAEDEDTPADRAFRASLEGLIGTYQVAGSWNMFDCQAMKPDPAQRHLHRVEVTIPVNGDHQFHILRNEDRSQVIGPESLISRVGGRALLRAWDQRSKLHSWAFRASAGDVFRIEFERQAEAGEDKMKVNWECTSTNATVPEDLALLHVRRKYMVRLCFDSWSDHSYKMAWQGTYFHLFVELNDLAKVSFVIYEDGQTSRCLFPSVKDANPYEGHELQGPGPATDGLFWTIGAHDKDKASVGNRYELRLHLEGNVPMSVDWALLKSTKGLEDAAAKGNFVAWLPASA</sequence>
<dbReference type="SMART" id="SM00825">
    <property type="entry name" value="PKS_KS"/>
    <property type="match status" value="1"/>
</dbReference>
<keyword evidence="6" id="KW-1185">Reference proteome</keyword>
<dbReference type="InterPro" id="IPR050091">
    <property type="entry name" value="PKS_NRPS_Biosynth_Enz"/>
</dbReference>
<dbReference type="SUPFAM" id="SSF53901">
    <property type="entry name" value="Thiolase-like"/>
    <property type="match status" value="2"/>
</dbReference>
<evidence type="ECO:0000259" key="4">
    <source>
        <dbReference type="PROSITE" id="PS52004"/>
    </source>
</evidence>
<dbReference type="InterPro" id="IPR014030">
    <property type="entry name" value="Ketoacyl_synth_N"/>
</dbReference>
<protein>
    <submittedName>
        <fullName evidence="5">PpsD protein</fullName>
    </submittedName>
</protein>
<comment type="similarity">
    <text evidence="3">Belongs to the thiolase-like superfamily. Beta-ketoacyl-ACP synthases family.</text>
</comment>
<evidence type="ECO:0000256" key="1">
    <source>
        <dbReference type="ARBA" id="ARBA00022450"/>
    </source>
</evidence>
<dbReference type="AlphaFoldDB" id="A0A812UG60"/>
<evidence type="ECO:0000256" key="2">
    <source>
        <dbReference type="ARBA" id="ARBA00022553"/>
    </source>
</evidence>
<dbReference type="OrthoDB" id="329835at2759"/>
<evidence type="ECO:0000256" key="3">
    <source>
        <dbReference type="RuleBase" id="RU003694"/>
    </source>
</evidence>
<dbReference type="InterPro" id="IPR020841">
    <property type="entry name" value="PKS_Beta-ketoAc_synthase_dom"/>
</dbReference>
<evidence type="ECO:0000313" key="6">
    <source>
        <dbReference type="Proteomes" id="UP000604046"/>
    </source>
</evidence>
<organism evidence="5 6">
    <name type="scientific">Symbiodinium natans</name>
    <dbReference type="NCBI Taxonomy" id="878477"/>
    <lineage>
        <taxon>Eukaryota</taxon>
        <taxon>Sar</taxon>
        <taxon>Alveolata</taxon>
        <taxon>Dinophyceae</taxon>
        <taxon>Suessiales</taxon>
        <taxon>Symbiodiniaceae</taxon>
        <taxon>Symbiodinium</taxon>
    </lineage>
</organism>
<dbReference type="Proteomes" id="UP000604046">
    <property type="component" value="Unassembled WGS sequence"/>
</dbReference>
<dbReference type="CDD" id="cd00833">
    <property type="entry name" value="PKS"/>
    <property type="match status" value="1"/>
</dbReference>
<keyword evidence="3" id="KW-0808">Transferase</keyword>
<dbReference type="EMBL" id="CAJNDS010002687">
    <property type="protein sequence ID" value="CAE7565132.1"/>
    <property type="molecule type" value="Genomic_DNA"/>
</dbReference>
<dbReference type="Pfam" id="PF02801">
    <property type="entry name" value="Ketoacyl-synt_C"/>
    <property type="match status" value="1"/>
</dbReference>
<dbReference type="Gene3D" id="3.40.47.10">
    <property type="match status" value="1"/>
</dbReference>
<evidence type="ECO:0000313" key="5">
    <source>
        <dbReference type="EMBL" id="CAE7565132.1"/>
    </source>
</evidence>